<accession>A0A2U3MU55</accession>
<evidence type="ECO:0000259" key="7">
    <source>
        <dbReference type="PROSITE" id="PS50850"/>
    </source>
</evidence>
<dbReference type="RefSeq" id="WP_121972498.1">
    <property type="nucleotide sequence ID" value="NZ_OOGT01000003.1"/>
</dbReference>
<evidence type="ECO:0000256" key="3">
    <source>
        <dbReference type="ARBA" id="ARBA00022692"/>
    </source>
</evidence>
<gene>
    <name evidence="8" type="primary">smvA_1</name>
    <name evidence="8" type="ORF">KPC_0102</name>
</gene>
<dbReference type="InParanoid" id="A0A2U3MU55"/>
<dbReference type="PROSITE" id="PS50850">
    <property type="entry name" value="MFS"/>
    <property type="match status" value="1"/>
</dbReference>
<dbReference type="GO" id="GO:0005886">
    <property type="term" value="C:plasma membrane"/>
    <property type="evidence" value="ECO:0007669"/>
    <property type="project" value="UniProtKB-SubCell"/>
</dbReference>
<feature type="transmembrane region" description="Helical" evidence="6">
    <location>
        <begin position="370"/>
        <end position="389"/>
    </location>
</feature>
<dbReference type="PANTHER" id="PTHR43124">
    <property type="entry name" value="PURINE EFFLUX PUMP PBUE"/>
    <property type="match status" value="1"/>
</dbReference>
<keyword evidence="9" id="KW-1185">Reference proteome</keyword>
<feature type="transmembrane region" description="Helical" evidence="6">
    <location>
        <begin position="304"/>
        <end position="328"/>
    </location>
</feature>
<feature type="transmembrane region" description="Helical" evidence="6">
    <location>
        <begin position="12"/>
        <end position="33"/>
    </location>
</feature>
<keyword evidence="5 6" id="KW-0472">Membrane</keyword>
<keyword evidence="4 6" id="KW-1133">Transmembrane helix</keyword>
<name>A0A2U3MU55_9GAMM</name>
<feature type="transmembrane region" description="Helical" evidence="6">
    <location>
        <begin position="210"/>
        <end position="232"/>
    </location>
</feature>
<feature type="transmembrane region" description="Helical" evidence="6">
    <location>
        <begin position="244"/>
        <end position="267"/>
    </location>
</feature>
<feature type="transmembrane region" description="Helical" evidence="6">
    <location>
        <begin position="45"/>
        <end position="65"/>
    </location>
</feature>
<evidence type="ECO:0000256" key="2">
    <source>
        <dbReference type="ARBA" id="ARBA00022475"/>
    </source>
</evidence>
<sequence>MTVQNSRHDLWIIVAGYLAAMHVGKLSPIIPILQKELDLSLTQAGLALSLVQAAGMLFALALGVFSERFGLKKCFLLGLCILGSASICGVFINDIYCLFALRFLEGIGFLLVTLTAPAILKRICDPQSLNVKMGLWGSYMGLGVGLAMLSIPILLQFFTWQIIWLILGSLCLVIAAVVAKILTVPHHHANPSNTHSFFDTLKLTLTHPPIVALAIIFTCYTSQWLTVVGFLPSIYLSHHIDLKIAGVLTAFVSIANILGTLASGWLLHHGITPKRLLRIGFVTMMLMSWIMFFLTDLLPFNIQYLSVILFSAVGGLIPTTVFAISLHYAPKADAIAASVGLVLQVSAFGQFLLPPLSAMLVSHTHNWSNIAWVTTVLSIVGSMLVWRLFKAYPFQKA</sequence>
<evidence type="ECO:0000313" key="9">
    <source>
        <dbReference type="Proteomes" id="UP000245974"/>
    </source>
</evidence>
<dbReference type="OrthoDB" id="6368326at2"/>
<evidence type="ECO:0000256" key="4">
    <source>
        <dbReference type="ARBA" id="ARBA00022989"/>
    </source>
</evidence>
<feature type="transmembrane region" description="Helical" evidence="6">
    <location>
        <begin position="74"/>
        <end position="93"/>
    </location>
</feature>
<feature type="domain" description="Major facilitator superfamily (MFS) profile" evidence="7">
    <location>
        <begin position="8"/>
        <end position="393"/>
    </location>
</feature>
<comment type="subcellular location">
    <subcellularLocation>
        <location evidence="1">Cell membrane</location>
        <topology evidence="1">Multi-pass membrane protein</topology>
    </subcellularLocation>
</comment>
<dbReference type="Gene3D" id="1.20.1250.20">
    <property type="entry name" value="MFS general substrate transporter like domains"/>
    <property type="match status" value="1"/>
</dbReference>
<evidence type="ECO:0000256" key="5">
    <source>
        <dbReference type="ARBA" id="ARBA00023136"/>
    </source>
</evidence>
<keyword evidence="3 6" id="KW-0812">Transmembrane</keyword>
<dbReference type="InterPro" id="IPR020846">
    <property type="entry name" value="MFS_dom"/>
</dbReference>
<dbReference type="AlphaFoldDB" id="A0A2U3MU55"/>
<dbReference type="InterPro" id="IPR011701">
    <property type="entry name" value="MFS"/>
</dbReference>
<evidence type="ECO:0000313" key="8">
    <source>
        <dbReference type="EMBL" id="SPL68924.1"/>
    </source>
</evidence>
<organism evidence="8 9">
    <name type="scientific">Acinetobacter stercoris</name>
    <dbReference type="NCBI Taxonomy" id="2126983"/>
    <lineage>
        <taxon>Bacteria</taxon>
        <taxon>Pseudomonadati</taxon>
        <taxon>Pseudomonadota</taxon>
        <taxon>Gammaproteobacteria</taxon>
        <taxon>Moraxellales</taxon>
        <taxon>Moraxellaceae</taxon>
        <taxon>Acinetobacter</taxon>
    </lineage>
</organism>
<dbReference type="EMBL" id="OOGT01000003">
    <property type="protein sequence ID" value="SPL68924.1"/>
    <property type="molecule type" value="Genomic_DNA"/>
</dbReference>
<dbReference type="InterPro" id="IPR036259">
    <property type="entry name" value="MFS_trans_sf"/>
</dbReference>
<dbReference type="Pfam" id="PF07690">
    <property type="entry name" value="MFS_1"/>
    <property type="match status" value="1"/>
</dbReference>
<keyword evidence="2" id="KW-1003">Cell membrane</keyword>
<dbReference type="GO" id="GO:0022857">
    <property type="term" value="F:transmembrane transporter activity"/>
    <property type="evidence" value="ECO:0007669"/>
    <property type="project" value="InterPro"/>
</dbReference>
<dbReference type="SUPFAM" id="SSF103473">
    <property type="entry name" value="MFS general substrate transporter"/>
    <property type="match status" value="1"/>
</dbReference>
<feature type="transmembrane region" description="Helical" evidence="6">
    <location>
        <begin position="279"/>
        <end position="298"/>
    </location>
</feature>
<dbReference type="PANTHER" id="PTHR43124:SF3">
    <property type="entry name" value="CHLORAMPHENICOL EFFLUX PUMP RV0191"/>
    <property type="match status" value="1"/>
</dbReference>
<proteinExistence type="predicted"/>
<feature type="transmembrane region" description="Helical" evidence="6">
    <location>
        <begin position="133"/>
        <end position="155"/>
    </location>
</feature>
<evidence type="ECO:0000256" key="6">
    <source>
        <dbReference type="SAM" id="Phobius"/>
    </source>
</evidence>
<protein>
    <submittedName>
        <fullName evidence="8">Methyl viologen resistance protein SmvA</fullName>
    </submittedName>
</protein>
<feature type="transmembrane region" description="Helical" evidence="6">
    <location>
        <begin position="161"/>
        <end position="182"/>
    </location>
</feature>
<feature type="transmembrane region" description="Helical" evidence="6">
    <location>
        <begin position="335"/>
        <end position="358"/>
    </location>
</feature>
<dbReference type="InterPro" id="IPR050189">
    <property type="entry name" value="MFS_Efflux_Transporters"/>
</dbReference>
<evidence type="ECO:0000256" key="1">
    <source>
        <dbReference type="ARBA" id="ARBA00004651"/>
    </source>
</evidence>
<feature type="transmembrane region" description="Helical" evidence="6">
    <location>
        <begin position="99"/>
        <end position="121"/>
    </location>
</feature>
<reference evidence="9" key="1">
    <citation type="submission" date="2018-03" db="EMBL/GenBank/DDBJ databases">
        <authorList>
            <person name="Blom J."/>
        </authorList>
    </citation>
    <scope>NUCLEOTIDE SEQUENCE [LARGE SCALE GENOMIC DNA]</scope>
    <source>
        <strain evidence="9">KPC-SM-21</strain>
    </source>
</reference>
<dbReference type="Proteomes" id="UP000245974">
    <property type="component" value="Unassembled WGS sequence"/>
</dbReference>